<evidence type="ECO:0000256" key="2">
    <source>
        <dbReference type="ARBA" id="ARBA00005887"/>
    </source>
</evidence>
<dbReference type="Pfam" id="PF00909">
    <property type="entry name" value="Ammonium_transp"/>
    <property type="match status" value="1"/>
</dbReference>
<evidence type="ECO:0000256" key="6">
    <source>
        <dbReference type="ARBA" id="ARBA00023136"/>
    </source>
</evidence>
<keyword evidence="3" id="KW-0813">Transport</keyword>
<protein>
    <recommendedName>
        <fullName evidence="10">Ammonium transporter AmtB-like domain-containing protein</fullName>
    </recommendedName>
</protein>
<evidence type="ECO:0000256" key="7">
    <source>
        <dbReference type="ARBA" id="ARBA00023177"/>
    </source>
</evidence>
<dbReference type="GO" id="GO:0005886">
    <property type="term" value="C:plasma membrane"/>
    <property type="evidence" value="ECO:0007669"/>
    <property type="project" value="TreeGrafter"/>
</dbReference>
<keyword evidence="4 9" id="KW-0812">Transmembrane</keyword>
<reference evidence="11" key="1">
    <citation type="submission" date="2021-01" db="EMBL/GenBank/DDBJ databases">
        <authorList>
            <person name="Corre E."/>
            <person name="Pelletier E."/>
            <person name="Niang G."/>
            <person name="Scheremetjew M."/>
            <person name="Finn R."/>
            <person name="Kale V."/>
            <person name="Holt S."/>
            <person name="Cochrane G."/>
            <person name="Meng A."/>
            <person name="Brown T."/>
            <person name="Cohen L."/>
        </authorList>
    </citation>
    <scope>NUCLEOTIDE SEQUENCE</scope>
    <source>
        <strain evidence="11">CCMP281</strain>
    </source>
</reference>
<feature type="transmembrane region" description="Helical" evidence="9">
    <location>
        <begin position="90"/>
        <end position="116"/>
    </location>
</feature>
<dbReference type="InterPro" id="IPR024041">
    <property type="entry name" value="NH4_transpt_AmtB-like_dom"/>
</dbReference>
<dbReference type="AlphaFoldDB" id="A0A7S3AMC0"/>
<feature type="region of interest" description="Disordered" evidence="8">
    <location>
        <begin position="138"/>
        <end position="171"/>
    </location>
</feature>
<dbReference type="EMBL" id="HBHX01014198">
    <property type="protein sequence ID" value="CAE0107280.1"/>
    <property type="molecule type" value="Transcribed_RNA"/>
</dbReference>
<keyword evidence="7" id="KW-0924">Ammonia transport</keyword>
<feature type="domain" description="Ammonium transporter AmtB-like" evidence="10">
    <location>
        <begin position="11"/>
        <end position="125"/>
    </location>
</feature>
<evidence type="ECO:0000313" key="11">
    <source>
        <dbReference type="EMBL" id="CAE0107280.1"/>
    </source>
</evidence>
<feature type="transmembrane region" description="Helical" evidence="9">
    <location>
        <begin position="49"/>
        <end position="70"/>
    </location>
</feature>
<dbReference type="GO" id="GO:0008519">
    <property type="term" value="F:ammonium channel activity"/>
    <property type="evidence" value="ECO:0007669"/>
    <property type="project" value="InterPro"/>
</dbReference>
<evidence type="ECO:0000256" key="4">
    <source>
        <dbReference type="ARBA" id="ARBA00022692"/>
    </source>
</evidence>
<gene>
    <name evidence="11" type="ORF">HERI1096_LOCUS7939</name>
</gene>
<evidence type="ECO:0000256" key="5">
    <source>
        <dbReference type="ARBA" id="ARBA00022989"/>
    </source>
</evidence>
<dbReference type="GO" id="GO:0097272">
    <property type="term" value="P:ammonium homeostasis"/>
    <property type="evidence" value="ECO:0007669"/>
    <property type="project" value="TreeGrafter"/>
</dbReference>
<comment type="subcellular location">
    <subcellularLocation>
        <location evidence="1">Membrane</location>
        <topology evidence="1">Multi-pass membrane protein</topology>
    </subcellularLocation>
</comment>
<dbReference type="SUPFAM" id="SSF111352">
    <property type="entry name" value="Ammonium transporter"/>
    <property type="match status" value="1"/>
</dbReference>
<dbReference type="Gene3D" id="1.10.3430.10">
    <property type="entry name" value="Ammonium transporter AmtB like domains"/>
    <property type="match status" value="1"/>
</dbReference>
<dbReference type="PANTHER" id="PTHR11730:SF6">
    <property type="entry name" value="AMMONIUM TRANSPORTER"/>
    <property type="match status" value="1"/>
</dbReference>
<proteinExistence type="inferred from homology"/>
<name>A0A7S3AMC0_9EUKA</name>
<feature type="transmembrane region" description="Helical" evidence="9">
    <location>
        <begin position="6"/>
        <end position="37"/>
    </location>
</feature>
<evidence type="ECO:0000256" key="1">
    <source>
        <dbReference type="ARBA" id="ARBA00004141"/>
    </source>
</evidence>
<evidence type="ECO:0000256" key="8">
    <source>
        <dbReference type="SAM" id="MobiDB-lite"/>
    </source>
</evidence>
<keyword evidence="5 9" id="KW-1133">Transmembrane helix</keyword>
<organism evidence="11">
    <name type="scientific">Haptolina ericina</name>
    <dbReference type="NCBI Taxonomy" id="156174"/>
    <lineage>
        <taxon>Eukaryota</taxon>
        <taxon>Haptista</taxon>
        <taxon>Haptophyta</taxon>
        <taxon>Prymnesiophyceae</taxon>
        <taxon>Prymnesiales</taxon>
        <taxon>Prymnesiaceae</taxon>
        <taxon>Haptolina</taxon>
    </lineage>
</organism>
<evidence type="ECO:0000256" key="9">
    <source>
        <dbReference type="SAM" id="Phobius"/>
    </source>
</evidence>
<feature type="compositionally biased region" description="Polar residues" evidence="8">
    <location>
        <begin position="155"/>
        <end position="171"/>
    </location>
</feature>
<evidence type="ECO:0000259" key="10">
    <source>
        <dbReference type="Pfam" id="PF00909"/>
    </source>
</evidence>
<accession>A0A7S3AMC0</accession>
<dbReference type="PANTHER" id="PTHR11730">
    <property type="entry name" value="AMMONIUM TRANSPORTER"/>
    <property type="match status" value="1"/>
</dbReference>
<comment type="similarity">
    <text evidence="2">Belongs to the ammonia transporter channel (TC 1.A.11.2) family.</text>
</comment>
<dbReference type="InterPro" id="IPR029020">
    <property type="entry name" value="Ammonium/urea_transptr"/>
</dbReference>
<sequence>MPGGGAVPTCVCIAFAQIPTWSAVLHGGIGGLVYTFASSRVLKAKIDDPLDAFAVHGACGMWGVLAASLFSSNKYSKGGRAGLFYGDGEMFGAALVFLICVIAWSASLSLAVFTILSKMKMLRTNMLSGGHRVEERLDDSTHNTQPYIPHVKNGTPGSQPCAQSTTTSSPN</sequence>
<evidence type="ECO:0000256" key="3">
    <source>
        <dbReference type="ARBA" id="ARBA00022448"/>
    </source>
</evidence>
<keyword evidence="6 9" id="KW-0472">Membrane</keyword>